<dbReference type="Gene3D" id="3.40.720.10">
    <property type="entry name" value="Alkaline Phosphatase, subunit A"/>
    <property type="match status" value="1"/>
</dbReference>
<keyword evidence="9 14" id="KW-0460">Magnesium</keyword>
<evidence type="ECO:0000256" key="1">
    <source>
        <dbReference type="ARBA" id="ARBA00004609"/>
    </source>
</evidence>
<feature type="binding site" evidence="14">
    <location>
        <position position="407"/>
    </location>
    <ligand>
        <name>Zn(2+)</name>
        <dbReference type="ChEBI" id="CHEBI:29105"/>
        <label>2</label>
    </ligand>
</feature>
<comment type="catalytic activity">
    <reaction evidence="16">
        <text>a phosphate monoester + H2O = an alcohol + phosphate</text>
        <dbReference type="Rhea" id="RHEA:15017"/>
        <dbReference type="ChEBI" id="CHEBI:15377"/>
        <dbReference type="ChEBI" id="CHEBI:30879"/>
        <dbReference type="ChEBI" id="CHEBI:43474"/>
        <dbReference type="ChEBI" id="CHEBI:67140"/>
        <dbReference type="EC" id="3.1.3.1"/>
    </reaction>
</comment>
<evidence type="ECO:0000256" key="4">
    <source>
        <dbReference type="ARBA" id="ARBA00022475"/>
    </source>
</evidence>
<keyword evidence="12" id="KW-0449">Lipoprotein</keyword>
<gene>
    <name evidence="18" type="ORF">CHIRRI_LOCUS5875</name>
</gene>
<comment type="cofactor">
    <cofactor evidence="14">
        <name>Mg(2+)</name>
        <dbReference type="ChEBI" id="CHEBI:18420"/>
    </cofactor>
    <text evidence="14">Binds 1 Mg(2+) ion.</text>
</comment>
<dbReference type="SMART" id="SM00098">
    <property type="entry name" value="alkPPc"/>
    <property type="match status" value="1"/>
</dbReference>
<feature type="chain" id="PRO_5040382832" description="Alkaline phosphatase" evidence="17">
    <location>
        <begin position="17"/>
        <end position="530"/>
    </location>
</feature>
<dbReference type="InterPro" id="IPR018299">
    <property type="entry name" value="Alkaline_phosphatase_AS"/>
</dbReference>
<evidence type="ECO:0000256" key="10">
    <source>
        <dbReference type="ARBA" id="ARBA00023136"/>
    </source>
</evidence>
<evidence type="ECO:0000256" key="15">
    <source>
        <dbReference type="RuleBase" id="RU003946"/>
    </source>
</evidence>
<feature type="binding site" evidence="14">
    <location>
        <position position="365"/>
    </location>
    <ligand>
        <name>Zn(2+)</name>
        <dbReference type="ChEBI" id="CHEBI:29105"/>
        <label>2</label>
    </ligand>
</feature>
<comment type="similarity">
    <text evidence="2 15">Belongs to the alkaline phosphatase family.</text>
</comment>
<dbReference type="PRINTS" id="PR00113">
    <property type="entry name" value="ALKPHPHTASE"/>
</dbReference>
<keyword evidence="11" id="KW-0325">Glycoprotein</keyword>
<dbReference type="FunFam" id="3.40.720.10:FF:000008">
    <property type="entry name" value="Alkaline phosphatase"/>
    <property type="match status" value="1"/>
</dbReference>
<evidence type="ECO:0000256" key="8">
    <source>
        <dbReference type="ARBA" id="ARBA00022833"/>
    </source>
</evidence>
<evidence type="ECO:0000313" key="18">
    <source>
        <dbReference type="EMBL" id="CAG9802972.1"/>
    </source>
</evidence>
<dbReference type="GO" id="GO:0098552">
    <property type="term" value="C:side of membrane"/>
    <property type="evidence" value="ECO:0007669"/>
    <property type="project" value="UniProtKB-KW"/>
</dbReference>
<name>A0A9N9RTE9_9DIPT</name>
<keyword evidence="19" id="KW-1185">Reference proteome</keyword>
<keyword evidence="17" id="KW-0732">Signal</keyword>
<comment type="cofactor">
    <cofactor evidence="14">
        <name>Zn(2+)</name>
        <dbReference type="ChEBI" id="CHEBI:29105"/>
    </cofactor>
    <text evidence="14">Binds 2 Zn(2+) ions.</text>
</comment>
<feature type="binding site" evidence="14">
    <location>
        <position position="94"/>
    </location>
    <ligand>
        <name>Zn(2+)</name>
        <dbReference type="ChEBI" id="CHEBI:29105"/>
        <label>2</label>
    </ligand>
</feature>
<dbReference type="PANTHER" id="PTHR11596:SF85">
    <property type="entry name" value="ALKALINE PHOSPHATASE-RELATED"/>
    <property type="match status" value="1"/>
</dbReference>
<proteinExistence type="inferred from homology"/>
<evidence type="ECO:0000256" key="16">
    <source>
        <dbReference type="RuleBase" id="RU003947"/>
    </source>
</evidence>
<feature type="binding site" evidence="14">
    <location>
        <position position="203"/>
    </location>
    <ligand>
        <name>Mg(2+)</name>
        <dbReference type="ChEBI" id="CHEBI:18420"/>
    </ligand>
</feature>
<keyword evidence="8 14" id="KW-0862">Zinc</keyword>
<dbReference type="CDD" id="cd16012">
    <property type="entry name" value="ALP"/>
    <property type="match status" value="1"/>
</dbReference>
<feature type="signal peptide" evidence="17">
    <location>
        <begin position="1"/>
        <end position="16"/>
    </location>
</feature>
<protein>
    <recommendedName>
        <fullName evidence="3 16">Alkaline phosphatase</fullName>
        <ecNumber evidence="3 16">3.1.3.1</ecNumber>
    </recommendedName>
</protein>
<evidence type="ECO:0000256" key="5">
    <source>
        <dbReference type="ARBA" id="ARBA00022622"/>
    </source>
</evidence>
<reference evidence="18" key="1">
    <citation type="submission" date="2022-01" db="EMBL/GenBank/DDBJ databases">
        <authorList>
            <person name="King R."/>
        </authorList>
    </citation>
    <scope>NUCLEOTIDE SEQUENCE</scope>
</reference>
<comment type="subcellular location">
    <subcellularLocation>
        <location evidence="1">Cell membrane</location>
        <topology evidence="1">Lipid-anchor</topology>
        <topology evidence="1">GPI-anchor</topology>
    </subcellularLocation>
</comment>
<evidence type="ECO:0000256" key="12">
    <source>
        <dbReference type="ARBA" id="ARBA00023288"/>
    </source>
</evidence>
<feature type="binding site" evidence="14">
    <location>
        <position position="369"/>
    </location>
    <ligand>
        <name>Zn(2+)</name>
        <dbReference type="ChEBI" id="CHEBI:29105"/>
        <label>2</label>
    </ligand>
</feature>
<keyword evidence="7 16" id="KW-0378">Hydrolase</keyword>
<dbReference type="GO" id="GO:0004035">
    <property type="term" value="F:alkaline phosphatase activity"/>
    <property type="evidence" value="ECO:0007669"/>
    <property type="project" value="UniProtKB-EC"/>
</dbReference>
<dbReference type="Pfam" id="PF00245">
    <property type="entry name" value="Alk_phosphatase"/>
    <property type="match status" value="1"/>
</dbReference>
<evidence type="ECO:0000256" key="7">
    <source>
        <dbReference type="ARBA" id="ARBA00022801"/>
    </source>
</evidence>
<dbReference type="Proteomes" id="UP001153620">
    <property type="component" value="Chromosome 2"/>
</dbReference>
<feature type="binding site" evidence="14">
    <location>
        <position position="485"/>
    </location>
    <ligand>
        <name>Zn(2+)</name>
        <dbReference type="ChEBI" id="CHEBI:29105"/>
        <label>2</label>
    </ligand>
</feature>
<feature type="binding site" evidence="14">
    <location>
        <position position="94"/>
    </location>
    <ligand>
        <name>Mg(2+)</name>
        <dbReference type="ChEBI" id="CHEBI:18420"/>
    </ligand>
</feature>
<evidence type="ECO:0000256" key="6">
    <source>
        <dbReference type="ARBA" id="ARBA00022723"/>
    </source>
</evidence>
<evidence type="ECO:0000256" key="13">
    <source>
        <dbReference type="PIRSR" id="PIRSR601952-1"/>
    </source>
</evidence>
<dbReference type="PANTHER" id="PTHR11596">
    <property type="entry name" value="ALKALINE PHOSPHATASE"/>
    <property type="match status" value="1"/>
</dbReference>
<dbReference type="EMBL" id="OU895878">
    <property type="protein sequence ID" value="CAG9802972.1"/>
    <property type="molecule type" value="Genomic_DNA"/>
</dbReference>
<evidence type="ECO:0000256" key="3">
    <source>
        <dbReference type="ARBA" id="ARBA00012647"/>
    </source>
</evidence>
<keyword evidence="10" id="KW-0472">Membrane</keyword>
<evidence type="ECO:0000313" key="19">
    <source>
        <dbReference type="Proteomes" id="UP001153620"/>
    </source>
</evidence>
<dbReference type="OrthoDB" id="5818554at2759"/>
<evidence type="ECO:0000256" key="11">
    <source>
        <dbReference type="ARBA" id="ARBA00023180"/>
    </source>
</evidence>
<feature type="active site" description="Phosphoserine intermediate" evidence="13">
    <location>
        <position position="138"/>
    </location>
</feature>
<evidence type="ECO:0000256" key="17">
    <source>
        <dbReference type="SAM" id="SignalP"/>
    </source>
</evidence>
<dbReference type="InterPro" id="IPR001952">
    <property type="entry name" value="Alkaline_phosphatase"/>
</dbReference>
<reference evidence="18" key="2">
    <citation type="submission" date="2022-10" db="EMBL/GenBank/DDBJ databases">
        <authorList>
            <consortium name="ENA_rothamsted_submissions"/>
            <consortium name="culmorum"/>
            <person name="King R."/>
        </authorList>
    </citation>
    <scope>NUCLEOTIDE SEQUENCE</scope>
</reference>
<dbReference type="SUPFAM" id="SSF53649">
    <property type="entry name" value="Alkaline phosphatase-like"/>
    <property type="match status" value="1"/>
</dbReference>
<dbReference type="GO" id="GO:0005886">
    <property type="term" value="C:plasma membrane"/>
    <property type="evidence" value="ECO:0007669"/>
    <property type="project" value="UniProtKB-SubCell"/>
</dbReference>
<dbReference type="GO" id="GO:0046872">
    <property type="term" value="F:metal ion binding"/>
    <property type="evidence" value="ECO:0007669"/>
    <property type="project" value="UniProtKB-KW"/>
</dbReference>
<organism evidence="18 19">
    <name type="scientific">Chironomus riparius</name>
    <dbReference type="NCBI Taxonomy" id="315576"/>
    <lineage>
        <taxon>Eukaryota</taxon>
        <taxon>Metazoa</taxon>
        <taxon>Ecdysozoa</taxon>
        <taxon>Arthropoda</taxon>
        <taxon>Hexapoda</taxon>
        <taxon>Insecta</taxon>
        <taxon>Pterygota</taxon>
        <taxon>Neoptera</taxon>
        <taxon>Endopterygota</taxon>
        <taxon>Diptera</taxon>
        <taxon>Nematocera</taxon>
        <taxon>Chironomoidea</taxon>
        <taxon>Chironomidae</taxon>
        <taxon>Chironominae</taxon>
        <taxon>Chironomus</taxon>
    </lineage>
</organism>
<dbReference type="EC" id="3.1.3.1" evidence="3 16"/>
<dbReference type="AlphaFoldDB" id="A0A9N9RTE9"/>
<feature type="binding site" evidence="14">
    <location>
        <position position="406"/>
    </location>
    <ligand>
        <name>Zn(2+)</name>
        <dbReference type="ChEBI" id="CHEBI:29105"/>
        <label>2</label>
    </ligand>
</feature>
<dbReference type="InterPro" id="IPR017850">
    <property type="entry name" value="Alkaline_phosphatase_core_sf"/>
</dbReference>
<accession>A0A9N9RTE9</accession>
<keyword evidence="6 14" id="KW-0479">Metal-binding</keyword>
<dbReference type="PROSITE" id="PS00123">
    <property type="entry name" value="ALKALINE_PHOSPHATASE"/>
    <property type="match status" value="1"/>
</dbReference>
<evidence type="ECO:0000256" key="14">
    <source>
        <dbReference type="PIRSR" id="PIRSR601952-2"/>
    </source>
</evidence>
<sequence>MKLLILVLIFSLGCLAYPNMNPFVEPQKEERFSDFDMHPHIHRQHATKTGGFAFKEEELTSEYWMNNAKALVEEKVKRTLNTNKARNVIMFLGDGMSHYSLAAARLLIGGEDAKLSFESFPYTASSMTYCVDVQVADSACTATAYLSGVKTNDGEIGVNANATYESCLDGQDESNHVDSIAAWFQRAGRSSGIVTTTRITHATPAGAYAHTTNRDWEDDAEVAESGCDPQIVDDIAEQLVYGKTGKNFKVILGGGSRHFIGKSLTEHGTNGNRIDEKNLIYAWERMDPNRTFVRNRAELMGLNPTEIKQLFGLFSDSHLSYWIDVERDNKQDTMPSLTDMTKKAIEILELEKEGYFLLVEGGRIDHGHHRTQAKHAVTEAVEFSKAIEAALALVNLNETLIVVTADHGHVMTMSGYADRGHDIFGIAGDGTDNKPYMTLSYANGESFPQHSLAGERVDPESLNEYINNINEMKFPATVAREDETHGGEDVGVWAIGPWSHLFQGTLEQNVIPHIMAYASGVGDGLRACDN</sequence>
<feature type="binding site" evidence="14">
    <location>
        <position position="201"/>
    </location>
    <ligand>
        <name>Mg(2+)</name>
        <dbReference type="ChEBI" id="CHEBI:18420"/>
    </ligand>
</feature>
<keyword evidence="5" id="KW-0336">GPI-anchor</keyword>
<keyword evidence="4" id="KW-1003">Cell membrane</keyword>
<evidence type="ECO:0000256" key="9">
    <source>
        <dbReference type="ARBA" id="ARBA00022842"/>
    </source>
</evidence>
<feature type="binding site" evidence="14">
    <location>
        <position position="360"/>
    </location>
    <ligand>
        <name>Mg(2+)</name>
        <dbReference type="ChEBI" id="CHEBI:18420"/>
    </ligand>
</feature>
<evidence type="ECO:0000256" key="2">
    <source>
        <dbReference type="ARBA" id="ARBA00005984"/>
    </source>
</evidence>